<evidence type="ECO:0000256" key="1">
    <source>
        <dbReference type="ARBA" id="ARBA00022723"/>
    </source>
</evidence>
<dbReference type="AlphaFoldDB" id="A0A7C9TL31"/>
<evidence type="ECO:0000259" key="4">
    <source>
        <dbReference type="Pfam" id="PF05567"/>
    </source>
</evidence>
<dbReference type="Pfam" id="PF05567">
    <property type="entry name" value="T4P_PilY1"/>
    <property type="match status" value="1"/>
</dbReference>
<organism evidence="5 6">
    <name type="scientific">Ideonella livida</name>
    <dbReference type="NCBI Taxonomy" id="2707176"/>
    <lineage>
        <taxon>Bacteria</taxon>
        <taxon>Pseudomonadati</taxon>
        <taxon>Pseudomonadota</taxon>
        <taxon>Betaproteobacteria</taxon>
        <taxon>Burkholderiales</taxon>
        <taxon>Sphaerotilaceae</taxon>
        <taxon>Ideonella</taxon>
    </lineage>
</organism>
<gene>
    <name evidence="5" type="ORF">G3A44_11060</name>
</gene>
<protein>
    <recommendedName>
        <fullName evidence="4">PilY1 beta-propeller domain-containing protein</fullName>
    </recommendedName>
</protein>
<evidence type="ECO:0000313" key="6">
    <source>
        <dbReference type="Proteomes" id="UP000484255"/>
    </source>
</evidence>
<proteinExistence type="predicted"/>
<feature type="domain" description="PilY1 beta-propeller" evidence="4">
    <location>
        <begin position="694"/>
        <end position="1028"/>
    </location>
</feature>
<evidence type="ECO:0000256" key="3">
    <source>
        <dbReference type="SAM" id="SignalP"/>
    </source>
</evidence>
<feature type="chain" id="PRO_5028988353" description="PilY1 beta-propeller domain-containing protein" evidence="3">
    <location>
        <begin position="22"/>
        <end position="1235"/>
    </location>
</feature>
<reference evidence="5 6" key="1">
    <citation type="submission" date="2020-02" db="EMBL/GenBank/DDBJ databases">
        <title>Ideonella bacterium strain TBM-1.</title>
        <authorList>
            <person name="Chen W.-M."/>
        </authorList>
    </citation>
    <scope>NUCLEOTIDE SEQUENCE [LARGE SCALE GENOMIC DNA]</scope>
    <source>
        <strain evidence="5 6">TBM-1</strain>
    </source>
</reference>
<sequence length="1235" mass="132452">MATPPGFGLVGALLLSSVSLAVEPSQRPLVVRSGEVPFPNVMITLDDSGSMLLDYMPEGNFKVNGYSLTLSNGLGNPVGFPGEPRYNTVTVPALKTGASAYQMQYRSPDVNVLWYNPAILYLPWSRSDKTGGNYGNAVATAAKWDPELLVPPAYPAYNLSPTGGKVTLNINWCEASDCYRGTKRRQDFYPGTYYRLKAGQDPTKTASYDRYDVNDTTGAHAASGIPPNRTDCNTSAEIAANKCNQAHELQNFANWFSYYRTREGLAKGALSQTLANFKDKMRAGFGRMNTSSSDFDWDTYTPRTLTVDGRTGYVVNLGIRPLDTDHLKRMQELIFTTVSFGNTPTRFALDEVGRYFKDRTDAYSPWLSTVGVPSSGKLRCRRSVSLLVSDGYWNASEPDGWVAPEDLDTSASPFDYSSSADNPYGFSPTQYLPVRPLVDGAGSAGTAVAGTLADVAAKYYREDLDASVENGIAPSDGDVAYWQHLTQYMVGLGVSGTLDASSATAKAETLRKIRLGDLNWPSPFSGSTSTRIDDMWHAAVVSGGDFYSVRNPTELSNALKDALGSAVGVLAKEAGVATTTSTLTAGNIKYVPRYKSVAWWGDVEAYSLDARGSVPTGSSPIWVASSSLPAHGSRALYTMGSAGPLQFKWAGAIQADAALVSATGLTENLVNYIRGDATREGDSSTFRSRGSKFLGDFVNSPPLLIQGNLDLDYETLSDSSQSQSYSAYLAAKKARTRGVLVVGGNAGALEFFRTTDGQEVFGYLPRTGLKNLGILGQQDYGSDANYHRYFVDGPTYETDAHIIPRGESAARWTNMVLSSMGSGGRSVSALVVPTDDPSAIVGADAVQWELRDDPDLGHVTADFRVGKVQGSGGGWYAFIGNGIHSPSGVGALLVVDLRTGAVVRRLYVPATATNGLMGVRLLRNAHQEVYAAYAGDLLGNLWRFDFRGPSPDDWQVGFSGQPVFKATDASGAPQPITAAPNVKVHPRKGHLVLFGTGKLLDESDLAVSQVQSLYGIWDDTEEGQSSVGQDSPFKSLWDAGRAGRQALQTQTVDRPIQVEGETQYVLTQNPVDWETQQGWVLDLTRASGERATYLGTQVGDSVTFTTTVPVANVEACRVAVGGAYNYFLNALTGGAIDDFSGPGSTIAGSIYATRADGRDTLLQSQEGLICNEDVGTCAPPTCSASELCPDGTGLVAIVNTDNQAVLRCVPCGKGPEVKTRKLIDRIWRPIVNPPK</sequence>
<dbReference type="GO" id="GO:0046872">
    <property type="term" value="F:metal ion binding"/>
    <property type="evidence" value="ECO:0007669"/>
    <property type="project" value="UniProtKB-KW"/>
</dbReference>
<comment type="caution">
    <text evidence="5">The sequence shown here is derived from an EMBL/GenBank/DDBJ whole genome shotgun (WGS) entry which is preliminary data.</text>
</comment>
<dbReference type="InterPro" id="IPR008707">
    <property type="entry name" value="B-propeller_PilY1"/>
</dbReference>
<keyword evidence="3" id="KW-0732">Signal</keyword>
<keyword evidence="1" id="KW-0479">Metal-binding</keyword>
<dbReference type="RefSeq" id="WP_163457577.1">
    <property type="nucleotide sequence ID" value="NZ_JAAGOH010000011.1"/>
</dbReference>
<evidence type="ECO:0000256" key="2">
    <source>
        <dbReference type="ARBA" id="ARBA00022837"/>
    </source>
</evidence>
<dbReference type="EMBL" id="JAAGOH010000011">
    <property type="protein sequence ID" value="NDY91725.1"/>
    <property type="molecule type" value="Genomic_DNA"/>
</dbReference>
<dbReference type="Proteomes" id="UP000484255">
    <property type="component" value="Unassembled WGS sequence"/>
</dbReference>
<accession>A0A7C9TL31</accession>
<evidence type="ECO:0000313" key="5">
    <source>
        <dbReference type="EMBL" id="NDY91725.1"/>
    </source>
</evidence>
<keyword evidence="6" id="KW-1185">Reference proteome</keyword>
<name>A0A7C9TL31_9BURK</name>
<feature type="signal peptide" evidence="3">
    <location>
        <begin position="1"/>
        <end position="21"/>
    </location>
</feature>
<keyword evidence="2" id="KW-0106">Calcium</keyword>